<keyword evidence="2 6" id="KW-0032">Aminotransferase</keyword>
<protein>
    <submittedName>
        <fullName evidence="6">Aminotransferase class I/II-fold pyridoxal phosphate-dependent enzyme</fullName>
    </submittedName>
</protein>
<gene>
    <name evidence="6" type="ORF">D3250_05030</name>
</gene>
<dbReference type="InterPro" id="IPR015421">
    <property type="entry name" value="PyrdxlP-dep_Trfase_major"/>
</dbReference>
<dbReference type="InterPro" id="IPR051326">
    <property type="entry name" value="Kynurenine-oxoglutarate_AT"/>
</dbReference>
<organism evidence="6 7">
    <name type="scientific">Nesterenkonia natronophila</name>
    <dbReference type="NCBI Taxonomy" id="2174932"/>
    <lineage>
        <taxon>Bacteria</taxon>
        <taxon>Bacillati</taxon>
        <taxon>Actinomycetota</taxon>
        <taxon>Actinomycetes</taxon>
        <taxon>Micrococcales</taxon>
        <taxon>Micrococcaceae</taxon>
        <taxon>Nesterenkonia</taxon>
    </lineage>
</organism>
<proteinExistence type="predicted"/>
<evidence type="ECO:0000313" key="6">
    <source>
        <dbReference type="EMBL" id="RJN33146.1"/>
    </source>
</evidence>
<dbReference type="Pfam" id="PF00155">
    <property type="entry name" value="Aminotran_1_2"/>
    <property type="match status" value="1"/>
</dbReference>
<dbReference type="EMBL" id="QYZP01000001">
    <property type="protein sequence ID" value="RJN33146.1"/>
    <property type="molecule type" value="Genomic_DNA"/>
</dbReference>
<keyword evidence="7" id="KW-1185">Reference proteome</keyword>
<dbReference type="RefSeq" id="WP_119902191.1">
    <property type="nucleotide sequence ID" value="NZ_QYZP01000001.1"/>
</dbReference>
<dbReference type="GO" id="GO:0016212">
    <property type="term" value="F:kynurenine-oxoglutarate transaminase activity"/>
    <property type="evidence" value="ECO:0007669"/>
    <property type="project" value="TreeGrafter"/>
</dbReference>
<keyword evidence="4" id="KW-0663">Pyridoxal phosphate</keyword>
<evidence type="ECO:0000256" key="1">
    <source>
        <dbReference type="ARBA" id="ARBA00001933"/>
    </source>
</evidence>
<evidence type="ECO:0000256" key="2">
    <source>
        <dbReference type="ARBA" id="ARBA00022576"/>
    </source>
</evidence>
<dbReference type="GO" id="GO:0005737">
    <property type="term" value="C:cytoplasm"/>
    <property type="evidence" value="ECO:0007669"/>
    <property type="project" value="TreeGrafter"/>
</dbReference>
<accession>A0A3A4F645</accession>
<dbReference type="PANTHER" id="PTHR43807:SF20">
    <property type="entry name" value="FI04487P"/>
    <property type="match status" value="1"/>
</dbReference>
<reference evidence="6 7" key="1">
    <citation type="submission" date="2018-09" db="EMBL/GenBank/DDBJ databases">
        <title>Nesterenkonia natronophila sp. nov., an alkaliphilic actinobacteriume isolated from a soda lake, and emended description of the genus Nesterenkonia.</title>
        <authorList>
            <person name="Menes R.J."/>
            <person name="Iriarte A."/>
        </authorList>
    </citation>
    <scope>NUCLEOTIDE SEQUENCE [LARGE SCALE GENOMIC DNA]</scope>
    <source>
        <strain evidence="6 7">M8</strain>
    </source>
</reference>
<feature type="domain" description="Aminotransferase class I/classII large" evidence="5">
    <location>
        <begin position="41"/>
        <end position="401"/>
    </location>
</feature>
<evidence type="ECO:0000259" key="5">
    <source>
        <dbReference type="Pfam" id="PF00155"/>
    </source>
</evidence>
<dbReference type="OrthoDB" id="4436468at2"/>
<dbReference type="AlphaFoldDB" id="A0A3A4F645"/>
<comment type="caution">
    <text evidence="6">The sequence shown here is derived from an EMBL/GenBank/DDBJ whole genome shotgun (WGS) entry which is preliminary data.</text>
</comment>
<dbReference type="InterPro" id="IPR015422">
    <property type="entry name" value="PyrdxlP-dep_Trfase_small"/>
</dbReference>
<comment type="cofactor">
    <cofactor evidence="1">
        <name>pyridoxal 5'-phosphate</name>
        <dbReference type="ChEBI" id="CHEBI:597326"/>
    </cofactor>
</comment>
<evidence type="ECO:0000256" key="3">
    <source>
        <dbReference type="ARBA" id="ARBA00022679"/>
    </source>
</evidence>
<dbReference type="Proteomes" id="UP000266615">
    <property type="component" value="Unassembled WGS sequence"/>
</dbReference>
<name>A0A3A4F645_9MICC</name>
<keyword evidence="3 6" id="KW-0808">Transferase</keyword>
<dbReference type="Gene3D" id="3.90.1150.10">
    <property type="entry name" value="Aspartate Aminotransferase, domain 1"/>
    <property type="match status" value="1"/>
</dbReference>
<dbReference type="Gene3D" id="3.40.640.10">
    <property type="entry name" value="Type I PLP-dependent aspartate aminotransferase-like (Major domain)"/>
    <property type="match status" value="1"/>
</dbReference>
<sequence>MPTPPWARAAAGANTYDHGAGVVLPTVYERTTAASIAAGAINLGQGFPDAEGPQWMRAAAAEAITSEAGPTNQYPPGIGLPALREAVAAHQQAHYGVELDPSEQVLFTTGATEGIAASILAFSEPGSEVVTFEPWYDSYGAMVGLAGAELRTVPLTAPDFRPDLAALRALVTERTSMILLNSPHNPTGALFTAAEITEIVEIARQAGAVVMSDEVYEHLVFDDAAHTPVLSVPGAEEVAVAVSSVGKSFSLTGWKVGWVTGSPDLVNRVRGVKQFLSFTSAPAYQWATALGLGDDRGFFAANQEQLQRTRDLVMSGLMEAGLRPYLPAAGYFILADVSPVTDKTAAEFAVELVERAGVGAIPVSALTLPSTQRDTGSALNGMLRFAFCKDDEVLDRAMSRLDQWIR</sequence>
<evidence type="ECO:0000313" key="7">
    <source>
        <dbReference type="Proteomes" id="UP000266615"/>
    </source>
</evidence>
<dbReference type="CDD" id="cd00609">
    <property type="entry name" value="AAT_like"/>
    <property type="match status" value="1"/>
</dbReference>
<dbReference type="InterPro" id="IPR004839">
    <property type="entry name" value="Aminotransferase_I/II_large"/>
</dbReference>
<dbReference type="PANTHER" id="PTHR43807">
    <property type="entry name" value="FI04487P"/>
    <property type="match status" value="1"/>
</dbReference>
<evidence type="ECO:0000256" key="4">
    <source>
        <dbReference type="ARBA" id="ARBA00022898"/>
    </source>
</evidence>
<dbReference type="SUPFAM" id="SSF53383">
    <property type="entry name" value="PLP-dependent transferases"/>
    <property type="match status" value="1"/>
</dbReference>
<dbReference type="GO" id="GO:0030170">
    <property type="term" value="F:pyridoxal phosphate binding"/>
    <property type="evidence" value="ECO:0007669"/>
    <property type="project" value="InterPro"/>
</dbReference>
<dbReference type="InterPro" id="IPR015424">
    <property type="entry name" value="PyrdxlP-dep_Trfase"/>
</dbReference>